<keyword evidence="4" id="KW-1185">Reference proteome</keyword>
<evidence type="ECO:0000313" key="4">
    <source>
        <dbReference type="Proteomes" id="UP000190896"/>
    </source>
</evidence>
<dbReference type="InterPro" id="IPR001638">
    <property type="entry name" value="Solute-binding_3/MltF_N"/>
</dbReference>
<comment type="caution">
    <text evidence="3">The sequence shown here is derived from an EMBL/GenBank/DDBJ whole genome shotgun (WGS) entry which is preliminary data.</text>
</comment>
<feature type="chain" id="PRO_5013091925" description="Solute-binding protein family 3/N-terminal domain-containing protein" evidence="1">
    <location>
        <begin position="20"/>
        <end position="242"/>
    </location>
</feature>
<evidence type="ECO:0000259" key="2">
    <source>
        <dbReference type="Pfam" id="PF00497"/>
    </source>
</evidence>
<dbReference type="RefSeq" id="WP_078488229.1">
    <property type="nucleotide sequence ID" value="NZ_MPRJ01000106.1"/>
</dbReference>
<evidence type="ECO:0000256" key="1">
    <source>
        <dbReference type="SAM" id="SignalP"/>
    </source>
</evidence>
<feature type="domain" description="Solute-binding protein family 3/N-terminal" evidence="2">
    <location>
        <begin position="26"/>
        <end position="241"/>
    </location>
</feature>
<feature type="signal peptide" evidence="1">
    <location>
        <begin position="1"/>
        <end position="19"/>
    </location>
</feature>
<dbReference type="AlphaFoldDB" id="A0A1T2KPL5"/>
<dbReference type="EMBL" id="MPRJ01000106">
    <property type="protein sequence ID" value="OOZ34620.1"/>
    <property type="molecule type" value="Genomic_DNA"/>
</dbReference>
<dbReference type="OrthoDB" id="8587856at2"/>
<name>A0A1T2KPL5_9GAMM</name>
<dbReference type="Pfam" id="PF00497">
    <property type="entry name" value="SBP_bac_3"/>
    <property type="match status" value="1"/>
</dbReference>
<reference evidence="3 4" key="1">
    <citation type="submission" date="2016-11" db="EMBL/GenBank/DDBJ databases">
        <title>Mixed transmission modes and dynamic genome evolution in an obligate animal-bacterial symbiosis.</title>
        <authorList>
            <person name="Russell S.L."/>
            <person name="Corbett-Detig R.B."/>
            <person name="Cavanaugh C.M."/>
        </authorList>
    </citation>
    <scope>NUCLEOTIDE SEQUENCE [LARGE SCALE GENOMIC DNA]</scope>
    <source>
        <strain evidence="3">Se-Cadez</strain>
    </source>
</reference>
<proteinExistence type="predicted"/>
<protein>
    <recommendedName>
        <fullName evidence="2">Solute-binding protein family 3/N-terminal domain-containing protein</fullName>
    </recommendedName>
</protein>
<gene>
    <name evidence="3" type="ORF">BOW51_11960</name>
</gene>
<organism evidence="3 4">
    <name type="scientific">Solemya velesiana gill symbiont</name>
    <dbReference type="NCBI Taxonomy" id="1918948"/>
    <lineage>
        <taxon>Bacteria</taxon>
        <taxon>Pseudomonadati</taxon>
        <taxon>Pseudomonadota</taxon>
        <taxon>Gammaproteobacteria</taxon>
        <taxon>sulfur-oxidizing symbionts</taxon>
    </lineage>
</organism>
<accession>A0A1T2KPL5</accession>
<dbReference type="Proteomes" id="UP000190896">
    <property type="component" value="Unassembled WGS sequence"/>
</dbReference>
<dbReference type="PANTHER" id="PTHR38834:SF3">
    <property type="entry name" value="SOLUTE-BINDING PROTEIN FAMILY 3_N-TERMINAL DOMAIN-CONTAINING PROTEIN"/>
    <property type="match status" value="1"/>
</dbReference>
<dbReference type="SUPFAM" id="SSF53850">
    <property type="entry name" value="Periplasmic binding protein-like II"/>
    <property type="match status" value="1"/>
</dbReference>
<keyword evidence="1" id="KW-0732">Signal</keyword>
<evidence type="ECO:0000313" key="3">
    <source>
        <dbReference type="EMBL" id="OOZ34620.1"/>
    </source>
</evidence>
<dbReference type="PANTHER" id="PTHR38834">
    <property type="entry name" value="PERIPLASMIC SUBSTRATE BINDING PROTEIN FAMILY 3"/>
    <property type="match status" value="1"/>
</dbReference>
<dbReference type="Gene3D" id="3.40.190.10">
    <property type="entry name" value="Periplasmic binding protein-like II"/>
    <property type="match status" value="2"/>
</dbReference>
<sequence>MNLLRLLIISIAFVSTVNADTISLVTEEALPMHYMEKGKPSGPVIDLISDVMDGIGLEYKISILPWARAYQMAQDEPNTLIFSMARTEAREPLFKWVDTVISLDYHLYKLKSRNDINIGSVQDAKEYRIGVLTKDVRHDYLRAQGLTKLFPVAKNEQSLDMLLHGRIDLLPMSNLGLQALCEKKSIDCAQFERTHKLDVFSRGLYFAYSKSTADDIVAKTRDALKMAKEDGTYQKIMGRFLK</sequence>